<feature type="domain" description="HAT C-terminal dimerisation" evidence="1">
    <location>
        <begin position="65"/>
        <end position="109"/>
    </location>
</feature>
<dbReference type="Proteomes" id="UP001152798">
    <property type="component" value="Chromosome 2"/>
</dbReference>
<protein>
    <recommendedName>
        <fullName evidence="1">HAT C-terminal dimerisation domain-containing protein</fullName>
    </recommendedName>
</protein>
<dbReference type="InterPro" id="IPR012337">
    <property type="entry name" value="RNaseH-like_sf"/>
</dbReference>
<name>A0A9P0ECK1_NEZVI</name>
<keyword evidence="3" id="KW-1185">Reference proteome</keyword>
<sequence>MKGLLIKKIVDSSRTTNEPEQNKSSEEQQMLVSLDEDSVFNSFLSETKSQSTSIGKIPESKALIELSRYINEGLIPLHEDLIRWWYENRRDFPFLAKVAEECLCITATSDP</sequence>
<dbReference type="SUPFAM" id="SSF53098">
    <property type="entry name" value="Ribonuclease H-like"/>
    <property type="match status" value="1"/>
</dbReference>
<reference evidence="2" key="1">
    <citation type="submission" date="2022-01" db="EMBL/GenBank/DDBJ databases">
        <authorList>
            <person name="King R."/>
        </authorList>
    </citation>
    <scope>NUCLEOTIDE SEQUENCE</scope>
</reference>
<organism evidence="2 3">
    <name type="scientific">Nezara viridula</name>
    <name type="common">Southern green stink bug</name>
    <name type="synonym">Cimex viridulus</name>
    <dbReference type="NCBI Taxonomy" id="85310"/>
    <lineage>
        <taxon>Eukaryota</taxon>
        <taxon>Metazoa</taxon>
        <taxon>Ecdysozoa</taxon>
        <taxon>Arthropoda</taxon>
        <taxon>Hexapoda</taxon>
        <taxon>Insecta</taxon>
        <taxon>Pterygota</taxon>
        <taxon>Neoptera</taxon>
        <taxon>Paraneoptera</taxon>
        <taxon>Hemiptera</taxon>
        <taxon>Heteroptera</taxon>
        <taxon>Panheteroptera</taxon>
        <taxon>Pentatomomorpha</taxon>
        <taxon>Pentatomoidea</taxon>
        <taxon>Pentatomidae</taxon>
        <taxon>Pentatominae</taxon>
        <taxon>Nezara</taxon>
    </lineage>
</organism>
<evidence type="ECO:0000313" key="2">
    <source>
        <dbReference type="EMBL" id="CAH1394263.1"/>
    </source>
</evidence>
<evidence type="ECO:0000259" key="1">
    <source>
        <dbReference type="Pfam" id="PF05699"/>
    </source>
</evidence>
<dbReference type="Pfam" id="PF05699">
    <property type="entry name" value="Dimer_Tnp_hAT"/>
    <property type="match status" value="1"/>
</dbReference>
<dbReference type="GO" id="GO:0046983">
    <property type="term" value="F:protein dimerization activity"/>
    <property type="evidence" value="ECO:0007669"/>
    <property type="project" value="InterPro"/>
</dbReference>
<accession>A0A9P0ECK1</accession>
<dbReference type="AlphaFoldDB" id="A0A9P0ECK1"/>
<dbReference type="InterPro" id="IPR008906">
    <property type="entry name" value="HATC_C_dom"/>
</dbReference>
<proteinExistence type="predicted"/>
<dbReference type="OrthoDB" id="10064099at2759"/>
<gene>
    <name evidence="2" type="ORF">NEZAVI_LOCUS4794</name>
</gene>
<evidence type="ECO:0000313" key="3">
    <source>
        <dbReference type="Proteomes" id="UP001152798"/>
    </source>
</evidence>
<dbReference type="EMBL" id="OV725078">
    <property type="protein sequence ID" value="CAH1394263.1"/>
    <property type="molecule type" value="Genomic_DNA"/>
</dbReference>